<dbReference type="PROSITE" id="PS00671">
    <property type="entry name" value="D_2_HYDROXYACID_DH_3"/>
    <property type="match status" value="1"/>
</dbReference>
<name>A0A506U460_9HYPH</name>
<dbReference type="InterPro" id="IPR029753">
    <property type="entry name" value="D-isomer_DH_CS"/>
</dbReference>
<dbReference type="EMBL" id="VHLG01000018">
    <property type="protein sequence ID" value="TPW27329.1"/>
    <property type="molecule type" value="Genomic_DNA"/>
</dbReference>
<dbReference type="InterPro" id="IPR006139">
    <property type="entry name" value="D-isomer_2_OHA_DH_cat_dom"/>
</dbReference>
<organism evidence="7 8">
    <name type="scientific">Martelella alba</name>
    <dbReference type="NCBI Taxonomy" id="2590451"/>
    <lineage>
        <taxon>Bacteria</taxon>
        <taxon>Pseudomonadati</taxon>
        <taxon>Pseudomonadota</taxon>
        <taxon>Alphaproteobacteria</taxon>
        <taxon>Hyphomicrobiales</taxon>
        <taxon>Aurantimonadaceae</taxon>
        <taxon>Martelella</taxon>
    </lineage>
</organism>
<dbReference type="InterPro" id="IPR036291">
    <property type="entry name" value="NAD(P)-bd_dom_sf"/>
</dbReference>
<dbReference type="Proteomes" id="UP000318801">
    <property type="component" value="Unassembled WGS sequence"/>
</dbReference>
<dbReference type="Pfam" id="PF00389">
    <property type="entry name" value="2-Hacid_dh"/>
    <property type="match status" value="1"/>
</dbReference>
<keyword evidence="2 4" id="KW-0560">Oxidoreductase</keyword>
<evidence type="ECO:0000259" key="5">
    <source>
        <dbReference type="Pfam" id="PF00389"/>
    </source>
</evidence>
<dbReference type="SUPFAM" id="SSF52283">
    <property type="entry name" value="Formate/glycerate dehydrogenase catalytic domain-like"/>
    <property type="match status" value="1"/>
</dbReference>
<dbReference type="PANTHER" id="PTHR42789:SF1">
    <property type="entry name" value="D-ISOMER SPECIFIC 2-HYDROXYACID DEHYDROGENASE FAMILY PROTEIN (AFU_ORTHOLOGUE AFUA_6G10090)"/>
    <property type="match status" value="1"/>
</dbReference>
<dbReference type="GO" id="GO:0016616">
    <property type="term" value="F:oxidoreductase activity, acting on the CH-OH group of donors, NAD or NADP as acceptor"/>
    <property type="evidence" value="ECO:0007669"/>
    <property type="project" value="InterPro"/>
</dbReference>
<dbReference type="Pfam" id="PF02826">
    <property type="entry name" value="2-Hacid_dh_C"/>
    <property type="match status" value="1"/>
</dbReference>
<evidence type="ECO:0000256" key="4">
    <source>
        <dbReference type="RuleBase" id="RU003719"/>
    </source>
</evidence>
<feature type="domain" description="D-isomer specific 2-hydroxyacid dehydrogenase catalytic" evidence="5">
    <location>
        <begin position="22"/>
        <end position="314"/>
    </location>
</feature>
<dbReference type="FunFam" id="3.40.50.720:FF:000203">
    <property type="entry name" value="D-3-phosphoglycerate dehydrogenase (SerA)"/>
    <property type="match status" value="1"/>
</dbReference>
<dbReference type="AlphaFoldDB" id="A0A506U460"/>
<dbReference type="PANTHER" id="PTHR42789">
    <property type="entry name" value="D-ISOMER SPECIFIC 2-HYDROXYACID DEHYDROGENASE FAMILY PROTEIN (AFU_ORTHOLOGUE AFUA_6G10090)"/>
    <property type="match status" value="1"/>
</dbReference>
<proteinExistence type="inferred from homology"/>
<accession>A0A506U460</accession>
<dbReference type="CDD" id="cd12169">
    <property type="entry name" value="PGDH_like_1"/>
    <property type="match status" value="1"/>
</dbReference>
<protein>
    <submittedName>
        <fullName evidence="7">D-2-hydroxyacid dehydrogenase family protein</fullName>
    </submittedName>
</protein>
<feature type="domain" description="D-isomer specific 2-hydroxyacid dehydrogenase NAD-binding" evidence="6">
    <location>
        <begin position="113"/>
        <end position="285"/>
    </location>
</feature>
<evidence type="ECO:0000256" key="3">
    <source>
        <dbReference type="ARBA" id="ARBA00023027"/>
    </source>
</evidence>
<comment type="similarity">
    <text evidence="1 4">Belongs to the D-isomer specific 2-hydroxyacid dehydrogenase family.</text>
</comment>
<keyword evidence="8" id="KW-1185">Reference proteome</keyword>
<evidence type="ECO:0000256" key="1">
    <source>
        <dbReference type="ARBA" id="ARBA00005854"/>
    </source>
</evidence>
<evidence type="ECO:0000256" key="2">
    <source>
        <dbReference type="ARBA" id="ARBA00023002"/>
    </source>
</evidence>
<evidence type="ECO:0000313" key="8">
    <source>
        <dbReference type="Proteomes" id="UP000318801"/>
    </source>
</evidence>
<keyword evidence="3" id="KW-0520">NAD</keyword>
<dbReference type="GO" id="GO:0051287">
    <property type="term" value="F:NAD binding"/>
    <property type="evidence" value="ECO:0007669"/>
    <property type="project" value="InterPro"/>
</dbReference>
<sequence length="323" mass="35132">MKKIAVLDDYQGVALKMADWSPLKGRAEITVFRDNLVDPSALTDRLKDFEIVCVMRERTPLCRAVLAGLPRLEFIASTSARNAAIDMDAASSFGIAVGHTDYLSYGTTEMAWGLILAAIRHIPQEIAAVRAGGWQHTIGQDIHGRTLGIVGLGNFGKAVARVGAAFGMRVVAWSQNLDPEHARSHGVEAVSKHDLFRHSDIVSIHMVLSDRSRGLIGRPEIALMKPNAWLINTSRGPIVDEAALIAALESGAIAGAGLDTYGEEPLPAGHPFRRLENVLAMPHLGYVTEDTYRLFYGQIVENIVSWLDGTPMRTTLPARPRAV</sequence>
<dbReference type="InterPro" id="IPR050857">
    <property type="entry name" value="D-2-hydroxyacid_DH"/>
</dbReference>
<dbReference type="RefSeq" id="WP_141150865.1">
    <property type="nucleotide sequence ID" value="NZ_VHLG01000018.1"/>
</dbReference>
<comment type="caution">
    <text evidence="7">The sequence shown here is derived from an EMBL/GenBank/DDBJ whole genome shotgun (WGS) entry which is preliminary data.</text>
</comment>
<dbReference type="SUPFAM" id="SSF51735">
    <property type="entry name" value="NAD(P)-binding Rossmann-fold domains"/>
    <property type="match status" value="1"/>
</dbReference>
<gene>
    <name evidence="7" type="ORF">FJU08_20185</name>
</gene>
<dbReference type="Gene3D" id="3.40.50.720">
    <property type="entry name" value="NAD(P)-binding Rossmann-like Domain"/>
    <property type="match status" value="2"/>
</dbReference>
<evidence type="ECO:0000313" key="7">
    <source>
        <dbReference type="EMBL" id="TPW27329.1"/>
    </source>
</evidence>
<reference evidence="7 8" key="1">
    <citation type="submission" date="2019-06" db="EMBL/GenBank/DDBJ databases">
        <authorList>
            <person name="Li M."/>
        </authorList>
    </citation>
    <scope>NUCLEOTIDE SEQUENCE [LARGE SCALE GENOMIC DNA]</scope>
    <source>
        <strain evidence="7 8">BGMRC2036</strain>
    </source>
</reference>
<dbReference type="OrthoDB" id="9793626at2"/>
<dbReference type="InterPro" id="IPR006140">
    <property type="entry name" value="D-isomer_DH_NAD-bd"/>
</dbReference>
<evidence type="ECO:0000259" key="6">
    <source>
        <dbReference type="Pfam" id="PF02826"/>
    </source>
</evidence>